<evidence type="ECO:0000313" key="2">
    <source>
        <dbReference type="EMBL" id="MYL27984.1"/>
    </source>
</evidence>
<dbReference type="EMBL" id="WMEX01000009">
    <property type="protein sequence ID" value="MYL27984.1"/>
    <property type="molecule type" value="Genomic_DNA"/>
</dbReference>
<proteinExistence type="predicted"/>
<gene>
    <name evidence="2" type="ORF">GLW01_14415</name>
</gene>
<organism evidence="2 3">
    <name type="scientific">Vreelandella halophila</name>
    <dbReference type="NCBI Taxonomy" id="86177"/>
    <lineage>
        <taxon>Bacteria</taxon>
        <taxon>Pseudomonadati</taxon>
        <taxon>Pseudomonadota</taxon>
        <taxon>Gammaproteobacteria</taxon>
        <taxon>Oceanospirillales</taxon>
        <taxon>Halomonadaceae</taxon>
        <taxon>Vreelandella</taxon>
    </lineage>
</organism>
<feature type="chain" id="PRO_5040934125" evidence="1">
    <location>
        <begin position="25"/>
        <end position="220"/>
    </location>
</feature>
<sequence length="220" mass="24425">MAPRGLRLTLAAILSLFLIGCSEAASNNRAVFVLLDISNGYAQEREKVQQLSAYLLSELGAGDSLAVAFIDNSSFTERNIIAQTTFDARPSVVGQQKRAVLGKLQSFMEGFETPSYHSDITGGILLGRDFLHGTNAERQHLFVLSDLHEDLPPELNRDMALDLAGIRVVALNVLRQRGDNNDPAAYHERLASWKARVEEDGGRWQVINELERLPRRVALR</sequence>
<keyword evidence="3" id="KW-1185">Reference proteome</keyword>
<keyword evidence="1" id="KW-0732">Signal</keyword>
<protein>
    <submittedName>
        <fullName evidence="2">VWA domain-containing protein</fullName>
    </submittedName>
</protein>
<comment type="caution">
    <text evidence="2">The sequence shown here is derived from an EMBL/GenBank/DDBJ whole genome shotgun (WGS) entry which is preliminary data.</text>
</comment>
<feature type="signal peptide" evidence="1">
    <location>
        <begin position="1"/>
        <end position="24"/>
    </location>
</feature>
<dbReference type="Proteomes" id="UP000460751">
    <property type="component" value="Unassembled WGS sequence"/>
</dbReference>
<dbReference type="PROSITE" id="PS51257">
    <property type="entry name" value="PROKAR_LIPOPROTEIN"/>
    <property type="match status" value="1"/>
</dbReference>
<dbReference type="OrthoDB" id="7627389at2"/>
<reference evidence="2 3" key="1">
    <citation type="submission" date="2019-11" db="EMBL/GenBank/DDBJ databases">
        <title>Genome sequences of 17 halophilic strains isolated from different environments.</title>
        <authorList>
            <person name="Furrow R.E."/>
        </authorList>
    </citation>
    <scope>NUCLEOTIDE SEQUENCE [LARGE SCALE GENOMIC DNA]</scope>
    <source>
        <strain evidence="2 3">22507_15_FS</strain>
    </source>
</reference>
<evidence type="ECO:0000256" key="1">
    <source>
        <dbReference type="SAM" id="SignalP"/>
    </source>
</evidence>
<evidence type="ECO:0000313" key="3">
    <source>
        <dbReference type="Proteomes" id="UP000460751"/>
    </source>
</evidence>
<accession>A0A9X4YE40</accession>
<dbReference type="AlphaFoldDB" id="A0A9X4YE40"/>
<name>A0A9X4YE40_9GAMM</name>